<reference evidence="1 2" key="1">
    <citation type="submission" date="2016-01" db="EMBL/GenBank/DDBJ databases">
        <title>Draft Genome Sequences of Seven Thermophilic Sporeformers Isolated from Foods.</title>
        <authorList>
            <person name="Berendsen E.M."/>
            <person name="Wells-Bennik M.H."/>
            <person name="Krawcyk A.O."/>
            <person name="De Jong A."/>
            <person name="Holsappel S."/>
            <person name="Eijlander R.T."/>
            <person name="Kuipers O.P."/>
        </authorList>
    </citation>
    <scope>NUCLEOTIDE SEQUENCE [LARGE SCALE GENOMIC DNA]</scope>
    <source>
        <strain evidence="1 2">B4110</strain>
    </source>
</reference>
<proteinExistence type="predicted"/>
<accession>A0A150N5S1</accession>
<protein>
    <submittedName>
        <fullName evidence="1">Uncharacterized protein</fullName>
    </submittedName>
</protein>
<gene>
    <name evidence="1" type="ORF">B4110_1674</name>
</gene>
<dbReference type="EMBL" id="LQYW01000025">
    <property type="protein sequence ID" value="KYD32041.1"/>
    <property type="molecule type" value="Genomic_DNA"/>
</dbReference>
<organism evidence="1 2">
    <name type="scientific">Parageobacillus toebii</name>
    <dbReference type="NCBI Taxonomy" id="153151"/>
    <lineage>
        <taxon>Bacteria</taxon>
        <taxon>Bacillati</taxon>
        <taxon>Bacillota</taxon>
        <taxon>Bacilli</taxon>
        <taxon>Bacillales</taxon>
        <taxon>Anoxybacillaceae</taxon>
        <taxon>Parageobacillus</taxon>
    </lineage>
</organism>
<dbReference type="Proteomes" id="UP000075324">
    <property type="component" value="Unassembled WGS sequence"/>
</dbReference>
<evidence type="ECO:0000313" key="2">
    <source>
        <dbReference type="Proteomes" id="UP000075324"/>
    </source>
</evidence>
<evidence type="ECO:0000313" key="1">
    <source>
        <dbReference type="EMBL" id="KYD32041.1"/>
    </source>
</evidence>
<dbReference type="PATRIC" id="fig|153151.4.peg.1233"/>
<comment type="caution">
    <text evidence="1">The sequence shown here is derived from an EMBL/GenBank/DDBJ whole genome shotgun (WGS) entry which is preliminary data.</text>
</comment>
<name>A0A150N5S1_9BACL</name>
<dbReference type="AlphaFoldDB" id="A0A150N5S1"/>
<sequence length="37" mass="4106">MNKRVIHIIINNCNVAKGELIDMMKTFLQLASSSSNA</sequence>